<evidence type="ECO:0000259" key="5">
    <source>
        <dbReference type="PROSITE" id="PS51063"/>
    </source>
</evidence>
<dbReference type="CDD" id="cd00038">
    <property type="entry name" value="CAP_ED"/>
    <property type="match status" value="1"/>
</dbReference>
<keyword evidence="2" id="KW-0238">DNA-binding</keyword>
<dbReference type="OrthoDB" id="8254501at2"/>
<dbReference type="KEGG" id="ddh:Desde_0801"/>
<dbReference type="InterPro" id="IPR036390">
    <property type="entry name" value="WH_DNA-bd_sf"/>
</dbReference>
<feature type="domain" description="HTH crp-type" evidence="5">
    <location>
        <begin position="148"/>
        <end position="221"/>
    </location>
</feature>
<evidence type="ECO:0000256" key="1">
    <source>
        <dbReference type="ARBA" id="ARBA00023015"/>
    </source>
</evidence>
<dbReference type="PANTHER" id="PTHR24567">
    <property type="entry name" value="CRP FAMILY TRANSCRIPTIONAL REGULATORY PROTEIN"/>
    <property type="match status" value="1"/>
</dbReference>
<dbReference type="GO" id="GO:0005829">
    <property type="term" value="C:cytosol"/>
    <property type="evidence" value="ECO:0007669"/>
    <property type="project" value="TreeGrafter"/>
</dbReference>
<dbReference type="PROSITE" id="PS51063">
    <property type="entry name" value="HTH_CRP_2"/>
    <property type="match status" value="1"/>
</dbReference>
<dbReference type="InterPro" id="IPR018490">
    <property type="entry name" value="cNMP-bd_dom_sf"/>
</dbReference>
<dbReference type="InterPro" id="IPR050397">
    <property type="entry name" value="Env_Response_Regulators"/>
</dbReference>
<dbReference type="InterPro" id="IPR012318">
    <property type="entry name" value="HTH_CRP"/>
</dbReference>
<organism evidence="6 7">
    <name type="scientific">Desulfitobacterium dehalogenans (strain ATCC 51507 / DSM 9161 / JW/IU-DC1)</name>
    <dbReference type="NCBI Taxonomy" id="756499"/>
    <lineage>
        <taxon>Bacteria</taxon>
        <taxon>Bacillati</taxon>
        <taxon>Bacillota</taxon>
        <taxon>Clostridia</taxon>
        <taxon>Eubacteriales</taxon>
        <taxon>Desulfitobacteriaceae</taxon>
        <taxon>Desulfitobacterium</taxon>
    </lineage>
</organism>
<dbReference type="SMART" id="SM00419">
    <property type="entry name" value="HTH_CRP"/>
    <property type="match status" value="1"/>
</dbReference>
<dbReference type="Gene3D" id="2.60.120.10">
    <property type="entry name" value="Jelly Rolls"/>
    <property type="match status" value="1"/>
</dbReference>
<reference evidence="7" key="1">
    <citation type="submission" date="2012-06" db="EMBL/GenBank/DDBJ databases">
        <title>Complete sequence of Desulfitobacterium dehalogenans ATCC 51507.</title>
        <authorList>
            <person name="Lucas S."/>
            <person name="Han J."/>
            <person name="Lapidus A."/>
            <person name="Cheng J.-F."/>
            <person name="Goodwin L."/>
            <person name="Pitluck S."/>
            <person name="Peters L."/>
            <person name="Ovchinnikova G."/>
            <person name="Teshima H."/>
            <person name="Detter J.C."/>
            <person name="Han C."/>
            <person name="Tapia R."/>
            <person name="Land M."/>
            <person name="Hauser L."/>
            <person name="Kyrpides N."/>
            <person name="Ivanova N."/>
            <person name="Pagani I."/>
            <person name="Kruse T."/>
            <person name="de Vos W.M."/>
            <person name="Smidt H."/>
            <person name="Woyke T."/>
        </authorList>
    </citation>
    <scope>NUCLEOTIDE SEQUENCE [LARGE SCALE GENOMIC DNA]</scope>
    <source>
        <strain evidence="7">ATCC 51507 / DSM 9161 / JW/IU-DC1</strain>
    </source>
</reference>
<dbReference type="RefSeq" id="WP_014792741.1">
    <property type="nucleotide sequence ID" value="NC_018017.1"/>
</dbReference>
<dbReference type="HOGENOM" id="CLU_075053_3_2_9"/>
<dbReference type="AlphaFoldDB" id="I4A5L3"/>
<dbReference type="InterPro" id="IPR014710">
    <property type="entry name" value="RmlC-like_jellyroll"/>
</dbReference>
<evidence type="ECO:0000313" key="6">
    <source>
        <dbReference type="EMBL" id="AFL99247.1"/>
    </source>
</evidence>
<dbReference type="SUPFAM" id="SSF51206">
    <property type="entry name" value="cAMP-binding domain-like"/>
    <property type="match status" value="1"/>
</dbReference>
<keyword evidence="1" id="KW-0805">Transcription regulation</keyword>
<protein>
    <submittedName>
        <fullName evidence="6">cAMP-binding protein</fullName>
    </submittedName>
</protein>
<dbReference type="PANTHER" id="PTHR24567:SF26">
    <property type="entry name" value="REGULATORY PROTEIN YEIL"/>
    <property type="match status" value="1"/>
</dbReference>
<evidence type="ECO:0000259" key="4">
    <source>
        <dbReference type="PROSITE" id="PS50042"/>
    </source>
</evidence>
<dbReference type="GO" id="GO:0003677">
    <property type="term" value="F:DNA binding"/>
    <property type="evidence" value="ECO:0007669"/>
    <property type="project" value="UniProtKB-KW"/>
</dbReference>
<dbReference type="GO" id="GO:0003700">
    <property type="term" value="F:DNA-binding transcription factor activity"/>
    <property type="evidence" value="ECO:0007669"/>
    <property type="project" value="TreeGrafter"/>
</dbReference>
<keyword evidence="3" id="KW-0804">Transcription</keyword>
<dbReference type="InterPro" id="IPR000595">
    <property type="entry name" value="cNMP-bd_dom"/>
</dbReference>
<evidence type="ECO:0000256" key="3">
    <source>
        <dbReference type="ARBA" id="ARBA00023163"/>
    </source>
</evidence>
<name>I4A5L3_DESDJ</name>
<dbReference type="SUPFAM" id="SSF46785">
    <property type="entry name" value="Winged helix' DNA-binding domain"/>
    <property type="match status" value="1"/>
</dbReference>
<dbReference type="PROSITE" id="PS50042">
    <property type="entry name" value="CNMP_BINDING_3"/>
    <property type="match status" value="1"/>
</dbReference>
<evidence type="ECO:0000256" key="2">
    <source>
        <dbReference type="ARBA" id="ARBA00023125"/>
    </source>
</evidence>
<dbReference type="eggNOG" id="COG0664">
    <property type="taxonomic scope" value="Bacteria"/>
</dbReference>
<keyword evidence="7" id="KW-1185">Reference proteome</keyword>
<dbReference type="SMART" id="SM00100">
    <property type="entry name" value="cNMP"/>
    <property type="match status" value="1"/>
</dbReference>
<feature type="domain" description="Cyclic nucleotide-binding" evidence="4">
    <location>
        <begin position="34"/>
        <end position="117"/>
    </location>
</feature>
<accession>I4A5L3</accession>
<dbReference type="Pfam" id="PF13545">
    <property type="entry name" value="HTH_Crp_2"/>
    <property type="match status" value="1"/>
</dbReference>
<reference evidence="6 7" key="2">
    <citation type="journal article" date="2015" name="J. Bacteriol.">
        <title>Genomic, proteomic, and biochemical analysis of the organohalide respiratory pathway in Desulfitobacterium dehalogenans.</title>
        <authorList>
            <person name="Kruse T."/>
            <person name="van de Pas B.A."/>
            <person name="Atteia A."/>
            <person name="Krab K."/>
            <person name="Hagen W.R."/>
            <person name="Goodwin L."/>
            <person name="Chain P."/>
            <person name="Boeren S."/>
            <person name="Maphosa F."/>
            <person name="Schraa G."/>
            <person name="de Vos W.M."/>
            <person name="van der Oost J."/>
            <person name="Smidt H."/>
            <person name="Stams A.J."/>
        </authorList>
    </citation>
    <scope>NUCLEOTIDE SEQUENCE [LARGE SCALE GENOMIC DNA]</scope>
    <source>
        <strain evidence="7">ATCC 51507 / DSM 9161 / JW/IU-DC1</strain>
    </source>
</reference>
<dbReference type="STRING" id="756499.Desde_0801"/>
<proteinExistence type="predicted"/>
<dbReference type="Proteomes" id="UP000006053">
    <property type="component" value="Chromosome"/>
</dbReference>
<evidence type="ECO:0000313" key="7">
    <source>
        <dbReference type="Proteomes" id="UP000006053"/>
    </source>
</evidence>
<dbReference type="EMBL" id="CP003348">
    <property type="protein sequence ID" value="AFL99247.1"/>
    <property type="molecule type" value="Genomic_DNA"/>
</dbReference>
<gene>
    <name evidence="6" type="ordered locus">Desde_0801</name>
</gene>
<sequence length="222" mass="25704">MSTLLNSFKYSPFLCYECPQLASLAHQHGEKVLYPKHHIILTPEMPVHSVYYIEQGRVRYVSISPQGDEHIWGILTEDSFFGLIPILLLDPSCGVFVITETPTTIYKIEKDCFLDILNTFPEFNLSIIKGLAHFGNELLNQIESLLFYNNRERLLELLLASIDKENPVDQNWYQLKIQYTQEDIGKIIGATRITVTRLISELCKEEVIRMVNHKIEIKYTDP</sequence>
<dbReference type="Pfam" id="PF00027">
    <property type="entry name" value="cNMP_binding"/>
    <property type="match status" value="1"/>
</dbReference>